<dbReference type="InterPro" id="IPR014756">
    <property type="entry name" value="Ig_E-set"/>
</dbReference>
<dbReference type="GO" id="GO:0030246">
    <property type="term" value="F:carbohydrate binding"/>
    <property type="evidence" value="ECO:0007669"/>
    <property type="project" value="InterPro"/>
</dbReference>
<proteinExistence type="inferred from homology"/>
<keyword evidence="3 11" id="KW-0378">Hydrolase</keyword>
<dbReference type="OrthoDB" id="3236218at2"/>
<dbReference type="InterPro" id="IPR040671">
    <property type="entry name" value="Pullulanase_N2"/>
</dbReference>
<evidence type="ECO:0000256" key="7">
    <source>
        <dbReference type="ARBA" id="ARBA00029618"/>
    </source>
</evidence>
<evidence type="ECO:0000313" key="11">
    <source>
        <dbReference type="EMBL" id="AWL11060.1"/>
    </source>
</evidence>
<dbReference type="CDD" id="cd02861">
    <property type="entry name" value="E_set_pullulanase_like"/>
    <property type="match status" value="3"/>
</dbReference>
<dbReference type="InterPro" id="IPR006047">
    <property type="entry name" value="GH13_cat_dom"/>
</dbReference>
<dbReference type="CDD" id="cd10315">
    <property type="entry name" value="CBM41_pullulanase"/>
    <property type="match status" value="1"/>
</dbReference>
<evidence type="ECO:0000256" key="9">
    <source>
        <dbReference type="SAM" id="SignalP"/>
    </source>
</evidence>
<dbReference type="Pfam" id="PF02922">
    <property type="entry name" value="CBM_48"/>
    <property type="match status" value="1"/>
</dbReference>
<keyword evidence="12" id="KW-1185">Reference proteome</keyword>
<accession>A0A2S2E1B2</accession>
<protein>
    <recommendedName>
        <fullName evidence="6">pullulanase</fullName>
        <ecNumber evidence="6">3.2.1.41</ecNumber>
    </recommendedName>
    <alternativeName>
        <fullName evidence="7">Alpha-dextrin endo-1,6-alpha-glucosidase</fullName>
    </alternativeName>
    <alternativeName>
        <fullName evidence="8">Pullulan 6-glucanohydrolase</fullName>
    </alternativeName>
</protein>
<evidence type="ECO:0000259" key="10">
    <source>
        <dbReference type="SMART" id="SM00642"/>
    </source>
</evidence>
<dbReference type="Gene3D" id="2.60.40.10">
    <property type="entry name" value="Immunoglobulins"/>
    <property type="match status" value="4"/>
</dbReference>
<dbReference type="EC" id="3.2.1.41" evidence="6"/>
<dbReference type="InterPro" id="IPR013780">
    <property type="entry name" value="Glyco_hydro_b"/>
</dbReference>
<dbReference type="PANTHER" id="PTHR43002">
    <property type="entry name" value="GLYCOGEN DEBRANCHING ENZYME"/>
    <property type="match status" value="1"/>
</dbReference>
<sequence length="1445" mass="157562">MFFRQSMLKLFALAFLTLGLAACGGSDIESGEQLLTCDVPNVPNAAGTECVAPPPIECPAPTVPNETNDACVVGADPSLPEPTVFPGDNEAVLYYNRPQDASNESDDPVYEGYRLHTWNNDECDAYQAESIAPSWDNGLEYDGIDPNYGAYWILKLKDGVAGSEGACGNFIIHIGTDDAGKEMGGGDKKMPLAQDDPDFTRMNWALSGEPDVFEFPILSLGERPVAIEDMAAHWLDPDTLVWDVDTNEIASVKLHYSMDASLSVDPESETIAGESVEFTLDGLTDAQAAANPEVSSWPAFSALVEPEQAKSMLKSQLVAAGYDGDGELVQATYVQIPAILDYLYTAGEADADEAQLGLNYNGSDVTASVWAPTAQSVNLKVYDAAKSEVASHSMTEDPATGIWTYTGSDLDRQFYRYEVTVYHPASEALETLETTDPYSVSLATNGRYSQFVNLSDADLKPDNWDSHAIPAITNPEDAVIYEGHIRDFSILDESTPEAMRGKYLAFTAQDTAPVNHLKALQEAGLTHFHMLPANDIATVNENFERQLNLTSPLSELCLQDRQLDVCHDGAVNQDGTILEALETYPADSPEQQVVVNAIRDIDGFNWGYDPHHFNAPEGSYATDPDGVARIKEMRAMIQALHDMGLRVVTDVVYNHTNASALYQNSVFDKVVPGYYHRLDLVSGAVNRVTCCDDTASEHTMMGKFVKDSVAMWAEQYKLDGFRWDLMAHIPKDVLLATRDAVHQIDPDNYFYGEGWNIPDYGFEQSNQTNLAGTEIGTFNDRYRDIIRDGVLFNPDGSLQEQDIIRLGLAGTLADFALLSSSGSVGSGKNFFKSSYAQDPADVINYVSKHDNETLWDKLQYAFFNMENDDGEFFTLQEKVRAQHIASTIPMFSQGVPFLQMGGDLIRSKSMDRNSYDSGDWFNRLDFTMQSNNFGVGLPLEQDNGGNWETIGEILGDSNAQVSSSDIMFASDLFKETLQIRSGSPLFRLTTAQDVFDRVGFHNIGTNQKQGLIVMSIDDGSGLTDLDPNHDAIVVVFNGSRQEQSHTIATATGFELHPMQQMSVDSMVAGASFAEGEGEGTFTVPALTTAVFVKPQSGAQGEGLSATATQGAPDVVPYADTTAYIRGDMNGWSTDDAMTYEGNGVYEVTLSLTGGTTYNFKFASEDWSTINYGDTNGEGTVVEEDPYAMSYNTGNLMFTPEVDGDYVFSVNASDAENPVLTVRNDEPYVGTTVYLRGDMNGWSTDDAFSFIGDGQYEIAVTLDAGTYGFKVASEDWATVNYGEGEVMVGDTDLSTVYNGGNFSITIEDAGDYRFVFDASDKQAPTLSVGPSELFGENTVLIRGSLNGWGEDDPLNWVSPGTYAVTMTLAAGDYEFKFATADWSTVNIGALSEADSDVTVNIGQALPLNHAANPPNLKLSIVEGGDYRFSLSGFNWQTPELTVNRMN</sequence>
<dbReference type="Pfam" id="PF11852">
    <property type="entry name" value="Pullul_strch_C"/>
    <property type="match status" value="1"/>
</dbReference>
<evidence type="ECO:0000256" key="5">
    <source>
        <dbReference type="ARBA" id="ARBA00023965"/>
    </source>
</evidence>
<dbReference type="InterPro" id="IPR013783">
    <property type="entry name" value="Ig-like_fold"/>
</dbReference>
<dbReference type="Gene3D" id="2.60.40.1130">
    <property type="entry name" value="Rab geranylgeranyltransferase alpha-subunit, insert domain"/>
    <property type="match status" value="1"/>
</dbReference>
<dbReference type="SUPFAM" id="SSF81296">
    <property type="entry name" value="E set domains"/>
    <property type="match status" value="4"/>
</dbReference>
<dbReference type="Pfam" id="PF17967">
    <property type="entry name" value="Pullulanase_N2"/>
    <property type="match status" value="1"/>
</dbReference>
<keyword evidence="4 11" id="KW-0326">Glycosidase</keyword>
<dbReference type="SUPFAM" id="SSF51445">
    <property type="entry name" value="(Trans)glycosidases"/>
    <property type="match status" value="1"/>
</dbReference>
<name>A0A2S2E1B2_9ALTE</name>
<dbReference type="InterPro" id="IPR013784">
    <property type="entry name" value="Carb-bd-like_fold"/>
</dbReference>
<dbReference type="KEGG" id="salh:HMF8227_00564"/>
<feature type="chain" id="PRO_5015521967" description="pullulanase" evidence="9">
    <location>
        <begin position="22"/>
        <end position="1445"/>
    </location>
</feature>
<feature type="signal peptide" evidence="9">
    <location>
        <begin position="1"/>
        <end position="21"/>
    </location>
</feature>
<dbReference type="PROSITE" id="PS51257">
    <property type="entry name" value="PROKAR_LIPOPROTEIN"/>
    <property type="match status" value="1"/>
</dbReference>
<dbReference type="GO" id="GO:0005975">
    <property type="term" value="P:carbohydrate metabolic process"/>
    <property type="evidence" value="ECO:0007669"/>
    <property type="project" value="InterPro"/>
</dbReference>
<dbReference type="Gene3D" id="2.60.40.1180">
    <property type="entry name" value="Golgi alpha-mannosidase II"/>
    <property type="match status" value="1"/>
</dbReference>
<dbReference type="Pfam" id="PF03714">
    <property type="entry name" value="PUD"/>
    <property type="match status" value="1"/>
</dbReference>
<evidence type="ECO:0000256" key="6">
    <source>
        <dbReference type="ARBA" id="ARBA00024062"/>
    </source>
</evidence>
<comment type="catalytic activity">
    <reaction evidence="5">
        <text>Hydrolysis of (1-&gt;6)-alpha-D-glucosidic linkages in pullulan, amylopectin and glycogen, and in the alpha- and beta-limit dextrins of amylopectin and glycogen.</text>
        <dbReference type="EC" id="3.2.1.41"/>
    </reaction>
</comment>
<keyword evidence="2 9" id="KW-0732">Signal</keyword>
<dbReference type="Gene3D" id="3.20.20.80">
    <property type="entry name" value="Glycosidases"/>
    <property type="match status" value="1"/>
</dbReference>
<dbReference type="Gene3D" id="2.60.40.1110">
    <property type="match status" value="1"/>
</dbReference>
<evidence type="ECO:0000256" key="4">
    <source>
        <dbReference type="ARBA" id="ARBA00023295"/>
    </source>
</evidence>
<evidence type="ECO:0000313" key="12">
    <source>
        <dbReference type="Proteomes" id="UP000245728"/>
    </source>
</evidence>
<dbReference type="EMBL" id="CP029347">
    <property type="protein sequence ID" value="AWL11060.1"/>
    <property type="molecule type" value="Genomic_DNA"/>
</dbReference>
<dbReference type="InterPro" id="IPR004193">
    <property type="entry name" value="Glyco_hydro_13_N"/>
</dbReference>
<dbReference type="InterPro" id="IPR017853">
    <property type="entry name" value="GH"/>
</dbReference>
<dbReference type="Proteomes" id="UP000245728">
    <property type="component" value="Chromosome"/>
</dbReference>
<dbReference type="SUPFAM" id="SSF51011">
    <property type="entry name" value="Glycosyl hydrolase domain"/>
    <property type="match status" value="1"/>
</dbReference>
<evidence type="ECO:0000256" key="2">
    <source>
        <dbReference type="ARBA" id="ARBA00022729"/>
    </source>
</evidence>
<evidence type="ECO:0000256" key="3">
    <source>
        <dbReference type="ARBA" id="ARBA00022801"/>
    </source>
</evidence>
<organism evidence="11 12">
    <name type="scientific">Saliniradius amylolyticus</name>
    <dbReference type="NCBI Taxonomy" id="2183582"/>
    <lineage>
        <taxon>Bacteria</taxon>
        <taxon>Pseudomonadati</taxon>
        <taxon>Pseudomonadota</taxon>
        <taxon>Gammaproteobacteria</taxon>
        <taxon>Alteromonadales</taxon>
        <taxon>Alteromonadaceae</taxon>
        <taxon>Saliniradius</taxon>
    </lineage>
</organism>
<dbReference type="CDD" id="cd02860">
    <property type="entry name" value="E_set_Pullulanase"/>
    <property type="match status" value="1"/>
</dbReference>
<dbReference type="CDD" id="cd11341">
    <property type="entry name" value="AmyAc_Pullulanase_LD-like"/>
    <property type="match status" value="1"/>
</dbReference>
<feature type="domain" description="Glycosyl hydrolase family 13 catalytic" evidence="10">
    <location>
        <begin position="601"/>
        <end position="927"/>
    </location>
</feature>
<comment type="similarity">
    <text evidence="1">Belongs to the glycosyl hydrolase 13 family.</text>
</comment>
<dbReference type="InterPro" id="IPR005323">
    <property type="entry name" value="CBM41_pullulanase"/>
</dbReference>
<gene>
    <name evidence="11" type="ORF">HMF8227_00564</name>
</gene>
<dbReference type="SMART" id="SM00642">
    <property type="entry name" value="Aamy"/>
    <property type="match status" value="1"/>
</dbReference>
<evidence type="ECO:0000256" key="1">
    <source>
        <dbReference type="ARBA" id="ARBA00008061"/>
    </source>
</evidence>
<reference evidence="11 12" key="1">
    <citation type="submission" date="2018-05" db="EMBL/GenBank/DDBJ databases">
        <title>Salinimonas sp. HMF8227 Genome sequencing and assembly.</title>
        <authorList>
            <person name="Kang H."/>
            <person name="Kang J."/>
            <person name="Cha I."/>
            <person name="Kim H."/>
            <person name="Joh K."/>
        </authorList>
    </citation>
    <scope>NUCLEOTIDE SEQUENCE [LARGE SCALE GENOMIC DNA]</scope>
    <source>
        <strain evidence="11 12">HMF8227</strain>
    </source>
</reference>
<dbReference type="InterPro" id="IPR024561">
    <property type="entry name" value="Pullul_strch_C"/>
</dbReference>
<evidence type="ECO:0000256" key="8">
    <source>
        <dbReference type="ARBA" id="ARBA00031076"/>
    </source>
</evidence>
<dbReference type="GO" id="GO:0051060">
    <property type="term" value="F:pullulanase activity"/>
    <property type="evidence" value="ECO:0007669"/>
    <property type="project" value="UniProtKB-EC"/>
</dbReference>
<dbReference type="RefSeq" id="WP_109338731.1">
    <property type="nucleotide sequence ID" value="NZ_CP029347.1"/>
</dbReference>
<dbReference type="SUPFAM" id="SSF49452">
    <property type="entry name" value="Starch-binding domain-like"/>
    <property type="match status" value="1"/>
</dbReference>